<proteinExistence type="predicted"/>
<evidence type="ECO:0008006" key="6">
    <source>
        <dbReference type="Google" id="ProtNLM"/>
    </source>
</evidence>
<evidence type="ECO:0000313" key="5">
    <source>
        <dbReference type="Proteomes" id="UP000801428"/>
    </source>
</evidence>
<comment type="caution">
    <text evidence="4">The sequence shown here is derived from an EMBL/GenBank/DDBJ whole genome shotgun (WGS) entry which is preliminary data.</text>
</comment>
<dbReference type="Pfam" id="PF25116">
    <property type="entry name" value="CBM87_Agd3"/>
    <property type="match status" value="1"/>
</dbReference>
<name>A0A9P4W1Z3_CURKU</name>
<dbReference type="PANTHER" id="PTHR31002:SF34">
    <property type="entry name" value="CELL WALL PROTEIN CWP1-RELATED"/>
    <property type="match status" value="1"/>
</dbReference>
<keyword evidence="1" id="KW-0732">Signal</keyword>
<evidence type="ECO:0000256" key="1">
    <source>
        <dbReference type="SAM" id="SignalP"/>
    </source>
</evidence>
<dbReference type="OrthoDB" id="2113314at2759"/>
<evidence type="ECO:0000259" key="2">
    <source>
        <dbReference type="Pfam" id="PF25115"/>
    </source>
</evidence>
<dbReference type="InterPro" id="IPR056827">
    <property type="entry name" value="CBM87_Agd3"/>
</dbReference>
<gene>
    <name evidence="4" type="ORF">E8E13_002500</name>
</gene>
<dbReference type="EMBL" id="SWKU01000047">
    <property type="protein sequence ID" value="KAF2993834.1"/>
    <property type="molecule type" value="Genomic_DNA"/>
</dbReference>
<dbReference type="InterPro" id="IPR050788">
    <property type="entry name" value="Yeast_SRP1/TIP1_CWP"/>
</dbReference>
<keyword evidence="5" id="KW-1185">Reference proteome</keyword>
<sequence>MASIDSGHFRLRCCAILLVAWMVTVTQALSMSNTILVFARDTASSYSVTSGFNGYGIPYQLVLVPQSGVALPALSASSTQGNYGGFVVLSEVSYDYGNNWSSALSPAQWQQLYDYQNTFGARMVRLDVYPGPSFGTTTAISGAGCCDTGVEQLVSISNATSFPTANLKTGATISTQGLWHYPATIVNSSLATEVAQFAPGGPFTTTTTAAVVNNFGRRQQMVWFTSWATDWSPTSNFLQHAYIHWLTRGLFVGGRRIYLSTQIDDVHLETDLYQPTNTTFRVRPDDLQAHVSWMQDINSRMSAGSNYFIELGHNGNGDIEAAVSANDNAGTNICTPDSAIEYPDQPDTALEFQKPLGSGTDIWPKTPTAYKWSLSCAKLDPLASWIMTPSNRDAFAHVSHTFTHENVDNATYADASKEISFNVAWLQQVGISSAQRYSGKGIIPPAITGMHNGDAIKAWMDNGITAVVGDNTRPVLMNQQNEFWPLISNVASNGYAGLEIIPRWATTIYYNCDLPDCTTQEWINTSGGSGDFNALLANARATNTRHLLGLHQDPYMFHQANLRQQDVSSFTVGSKSGKLSLLMIWVETIVQEMTRLTSWPIVTLKHDDIAN</sequence>
<organism evidence="4 5">
    <name type="scientific">Curvularia kusanoi</name>
    <name type="common">Cochliobolus kusanoi</name>
    <dbReference type="NCBI Taxonomy" id="90978"/>
    <lineage>
        <taxon>Eukaryota</taxon>
        <taxon>Fungi</taxon>
        <taxon>Dikarya</taxon>
        <taxon>Ascomycota</taxon>
        <taxon>Pezizomycotina</taxon>
        <taxon>Dothideomycetes</taxon>
        <taxon>Pleosporomycetidae</taxon>
        <taxon>Pleosporales</taxon>
        <taxon>Pleosporineae</taxon>
        <taxon>Pleosporaceae</taxon>
        <taxon>Curvularia</taxon>
    </lineage>
</organism>
<feature type="domain" description="Agd3 CBM87" evidence="3">
    <location>
        <begin position="32"/>
        <end position="245"/>
    </location>
</feature>
<evidence type="ECO:0000313" key="4">
    <source>
        <dbReference type="EMBL" id="KAF2993834.1"/>
    </source>
</evidence>
<protein>
    <recommendedName>
        <fullName evidence="6">Extracellular serine-rich protein</fullName>
    </recommendedName>
</protein>
<evidence type="ECO:0000259" key="3">
    <source>
        <dbReference type="Pfam" id="PF25116"/>
    </source>
</evidence>
<dbReference type="AlphaFoldDB" id="A0A9P4W1Z3"/>
<feature type="chain" id="PRO_5040478790" description="Extracellular serine-rich protein" evidence="1">
    <location>
        <begin position="29"/>
        <end position="611"/>
    </location>
</feature>
<dbReference type="Pfam" id="PF25115">
    <property type="entry name" value="Agd3_CE"/>
    <property type="match status" value="1"/>
</dbReference>
<accession>A0A9P4W1Z3</accession>
<dbReference type="InterPro" id="IPR056826">
    <property type="entry name" value="Agd3_CE"/>
</dbReference>
<feature type="signal peptide" evidence="1">
    <location>
        <begin position="1"/>
        <end position="28"/>
    </location>
</feature>
<dbReference type="Proteomes" id="UP000801428">
    <property type="component" value="Unassembled WGS sequence"/>
</dbReference>
<feature type="domain" description="Agd3 deacetylase" evidence="2">
    <location>
        <begin position="259"/>
        <end position="610"/>
    </location>
</feature>
<dbReference type="PANTHER" id="PTHR31002">
    <property type="entry name" value="SERIPAUPERIN"/>
    <property type="match status" value="1"/>
</dbReference>
<reference evidence="4" key="1">
    <citation type="submission" date="2019-04" db="EMBL/GenBank/DDBJ databases">
        <title>Sequencing of skin fungus with MAO and IRED activity.</title>
        <authorList>
            <person name="Marsaioli A.J."/>
            <person name="Bonatto J.M.C."/>
            <person name="Reis Junior O."/>
        </authorList>
    </citation>
    <scope>NUCLEOTIDE SEQUENCE</scope>
    <source>
        <strain evidence="4">30M1</strain>
    </source>
</reference>